<accession>A0A0D8XZ79</accession>
<dbReference type="STRING" id="29172.A0A0D8XZ79"/>
<evidence type="ECO:0000256" key="1">
    <source>
        <dbReference type="ARBA" id="ARBA00004123"/>
    </source>
</evidence>
<reference evidence="8" key="2">
    <citation type="journal article" date="2016" name="Sci. Rep.">
        <title>Dictyocaulus viviparus genome, variome and transcriptome elucidate lungworm biology and support future intervention.</title>
        <authorList>
            <person name="McNulty S.N."/>
            <person name="Strube C."/>
            <person name="Rosa B.A."/>
            <person name="Martin J.C."/>
            <person name="Tyagi R."/>
            <person name="Choi Y.J."/>
            <person name="Wang Q."/>
            <person name="Hallsworth Pepin K."/>
            <person name="Zhang X."/>
            <person name="Ozersky P."/>
            <person name="Wilson R.K."/>
            <person name="Sternberg P.W."/>
            <person name="Gasser R.B."/>
            <person name="Mitreva M."/>
        </authorList>
    </citation>
    <scope>NUCLEOTIDE SEQUENCE [LARGE SCALE GENOMIC DNA]</scope>
    <source>
        <strain evidence="8">HannoverDv2000</strain>
    </source>
</reference>
<organism evidence="7 8">
    <name type="scientific">Dictyocaulus viviparus</name>
    <name type="common">Bovine lungworm</name>
    <dbReference type="NCBI Taxonomy" id="29172"/>
    <lineage>
        <taxon>Eukaryota</taxon>
        <taxon>Metazoa</taxon>
        <taxon>Ecdysozoa</taxon>
        <taxon>Nematoda</taxon>
        <taxon>Chromadorea</taxon>
        <taxon>Rhabditida</taxon>
        <taxon>Rhabditina</taxon>
        <taxon>Rhabditomorpha</taxon>
        <taxon>Strongyloidea</taxon>
        <taxon>Metastrongylidae</taxon>
        <taxon>Dictyocaulus</taxon>
    </lineage>
</organism>
<comment type="similarity">
    <text evidence="2">Belongs to the RRP12 family.</text>
</comment>
<reference evidence="7 8" key="1">
    <citation type="submission" date="2013-11" db="EMBL/GenBank/DDBJ databases">
        <title>Draft genome of the bovine lungworm Dictyocaulus viviparus.</title>
        <authorList>
            <person name="Mitreva M."/>
        </authorList>
    </citation>
    <scope>NUCLEOTIDE SEQUENCE [LARGE SCALE GENOMIC DNA]</scope>
    <source>
        <strain evidence="7 8">HannoverDv2000</strain>
    </source>
</reference>
<feature type="compositionally biased region" description="Basic and acidic residues" evidence="4">
    <location>
        <begin position="1259"/>
        <end position="1272"/>
    </location>
</feature>
<dbReference type="InterPro" id="IPR012978">
    <property type="entry name" value="HEAT_RRP12"/>
</dbReference>
<evidence type="ECO:0000313" key="8">
    <source>
        <dbReference type="Proteomes" id="UP000053766"/>
    </source>
</evidence>
<dbReference type="PANTHER" id="PTHR48287">
    <property type="entry name" value="ARM REPEAT SUPERFAMILY PROTEIN"/>
    <property type="match status" value="1"/>
</dbReference>
<dbReference type="InterPro" id="IPR057860">
    <property type="entry name" value="HEAT_RRP12_N"/>
</dbReference>
<keyword evidence="8" id="KW-1185">Reference proteome</keyword>
<evidence type="ECO:0000256" key="2">
    <source>
        <dbReference type="ARBA" id="ARBA00007690"/>
    </source>
</evidence>
<name>A0A0D8XZ79_DICVI</name>
<dbReference type="SUPFAM" id="SSF48371">
    <property type="entry name" value="ARM repeat"/>
    <property type="match status" value="1"/>
</dbReference>
<comment type="subcellular location">
    <subcellularLocation>
        <location evidence="1">Nucleus</location>
    </subcellularLocation>
</comment>
<evidence type="ECO:0000313" key="7">
    <source>
        <dbReference type="EMBL" id="KJH47656.1"/>
    </source>
</evidence>
<feature type="region of interest" description="Disordered" evidence="4">
    <location>
        <begin position="18"/>
        <end position="37"/>
    </location>
</feature>
<dbReference type="InterPro" id="IPR052087">
    <property type="entry name" value="RRP12"/>
</dbReference>
<dbReference type="Pfam" id="PF08161">
    <property type="entry name" value="RRP12_HEAT"/>
    <property type="match status" value="1"/>
</dbReference>
<dbReference type="InterPro" id="IPR011989">
    <property type="entry name" value="ARM-like"/>
</dbReference>
<evidence type="ECO:0000259" key="5">
    <source>
        <dbReference type="Pfam" id="PF08161"/>
    </source>
</evidence>
<feature type="domain" description="RRP12 HEAT" evidence="5">
    <location>
        <begin position="440"/>
        <end position="711"/>
    </location>
</feature>
<dbReference type="OrthoDB" id="2192888at2759"/>
<feature type="compositionally biased region" description="Basic residues" evidence="4">
    <location>
        <begin position="1287"/>
        <end position="1298"/>
    </location>
</feature>
<dbReference type="Proteomes" id="UP000053766">
    <property type="component" value="Unassembled WGS sequence"/>
</dbReference>
<evidence type="ECO:0000259" key="6">
    <source>
        <dbReference type="Pfam" id="PF25772"/>
    </source>
</evidence>
<sequence>MVVKHRYRIYRKTKIRVKKGMSSESNPTKRRHREAANASRISALPIEMLKAVDERSESASNLLDELNEMRIGHEQDLSNKSIVSDGAVSRISQFTACTNRSFDVVHRYWRSGSTMQKDVVAVLAAVTEVIKDYKGSETDVEYFSALLTALEGSSSFEPSKIAAVAFLLHLVVKKLPKEILQTRFTIVVQILYAKILESTENGEGSALKYLLCVLGVVLRAQPAHIWNVAKNKELMVSITALCTHGKPWVRTMARRVVRSVLNDPVRAMDNGIHAASTIVGMYIEQQLYSTPDSSNGSVTVVRYLSLLEGILHKMPSIIFKQLAEILLRLLTLTDRKIKCNVLQCLYRCFLHQPCDAALSADTNASLIEALKQLFLPSDDIVCSYWMQALGEAHVCLATKDPYRCYSILPLYFEMILGSLNDGNEQLAHVVISRIIDRSIKNHETCAKGLLLSLDRALNARSYNVWKHVLRFGEKYLKNTFILAANFFYRLEMRLFEVSGAVVIGEEFNKAMKTLSLLRENNKCFCIQEIDLTIGYAVRHVGACAVLSAIPLGIDADAAVLNTEFNRSWMIPVLRNNLHNASLEFFLSEIFPLAMKIFRYFIIFVIHFSHYFKRSKSLDPVAQRLYMTLQAQLWELLPKICESPSDIEKSFPQLAPILGAALNERIDLRPSILSAIRCVLRFSLPISAFPERCAVVGAYAKNFMPLLFNLYAANSDSNVGFGVQTAILETIRLYAEITPSELLKQFINAAITKAADAFNDATKQARILDILCAIVRCADCSTFRKVLDTIEPWFTMDKMQKKAFRILEELLFKRFSPEMKSFFSEKSFSIINTLLLPITIITPPARAAFCACIKAALDFMDDLPELTDFCLKSLDSVVLALDKSNNTHARSNASKCLQYMLIKLIEIGGKNEQHPSSIVNDLLTRIYELSKPLADSGDGAIELSAARSTLILNGGHLARLIAHGCALIGDGRPPVRILVIRLLRILVQKLPEFALQEYRHAILSSVFDGQLTCDVTSKVRKANRILLEVLVTKFGVDLLLKYTSKPEWVKQIRNIEKLNRRKARKIDTVEDSSDGMNSSVFFGKCYHLDKFGFAESKSAVTSIVTSKTADADTILELLDDSSGSDVDCREEQVEVQNLSGSVWMKEDADMCDSTDLLDRKDMLLKVTTCNPVMLVRHRRKIVGSKEKTFKMSKDGKLLISDDCDNSVEKSRKRKKEFDKFHGGLIQEDKKRKEMSDYSGDSEDSNIKFANSIQCATSRHVGSETKRRSKDGSSRKKKQKLQPYVYVPLRRKGVKQRCRSHNVGLVDSKAGK</sequence>
<dbReference type="PANTHER" id="PTHR48287:SF1">
    <property type="entry name" value="ARM REPEAT SUPERFAMILY PROTEIN"/>
    <property type="match status" value="1"/>
</dbReference>
<feature type="domain" description="RRP12 N-terminal HEAT" evidence="6">
    <location>
        <begin position="104"/>
        <end position="352"/>
    </location>
</feature>
<dbReference type="GO" id="GO:0005634">
    <property type="term" value="C:nucleus"/>
    <property type="evidence" value="ECO:0007669"/>
    <property type="project" value="UniProtKB-SubCell"/>
</dbReference>
<feature type="region of interest" description="Disordered" evidence="4">
    <location>
        <begin position="1256"/>
        <end position="1310"/>
    </location>
</feature>
<proteinExistence type="inferred from homology"/>
<keyword evidence="3" id="KW-0539">Nucleus</keyword>
<evidence type="ECO:0000256" key="4">
    <source>
        <dbReference type="SAM" id="MobiDB-lite"/>
    </source>
</evidence>
<dbReference type="Pfam" id="PF25772">
    <property type="entry name" value="HEAT_RRP12_N"/>
    <property type="match status" value="1"/>
</dbReference>
<protein>
    <submittedName>
        <fullName evidence="7">NUC173 domain protein</fullName>
    </submittedName>
</protein>
<dbReference type="Gene3D" id="1.25.10.10">
    <property type="entry name" value="Leucine-rich Repeat Variant"/>
    <property type="match status" value="1"/>
</dbReference>
<dbReference type="InterPro" id="IPR016024">
    <property type="entry name" value="ARM-type_fold"/>
</dbReference>
<evidence type="ECO:0000256" key="3">
    <source>
        <dbReference type="ARBA" id="ARBA00023242"/>
    </source>
</evidence>
<dbReference type="EMBL" id="KN716298">
    <property type="protein sequence ID" value="KJH47656.1"/>
    <property type="molecule type" value="Genomic_DNA"/>
</dbReference>
<gene>
    <name evidence="7" type="ORF">DICVIV_06266</name>
</gene>